<dbReference type="Proteomes" id="UP000284706">
    <property type="component" value="Unassembled WGS sequence"/>
</dbReference>
<dbReference type="SUPFAM" id="SSF143990">
    <property type="entry name" value="YbiA-like"/>
    <property type="match status" value="1"/>
</dbReference>
<dbReference type="InterPro" id="IPR037238">
    <property type="entry name" value="YbiA-like_sf"/>
</dbReference>
<keyword evidence="3" id="KW-1185">Reference proteome</keyword>
<evidence type="ECO:0000313" key="3">
    <source>
        <dbReference type="Proteomes" id="UP000284706"/>
    </source>
</evidence>
<dbReference type="AlphaFoldDB" id="A0A409VXH1"/>
<dbReference type="InterPro" id="IPR012816">
    <property type="entry name" value="NADAR"/>
</dbReference>
<evidence type="ECO:0000259" key="1">
    <source>
        <dbReference type="Pfam" id="PF08719"/>
    </source>
</evidence>
<dbReference type="Gene3D" id="1.10.357.40">
    <property type="entry name" value="YbiA-like"/>
    <property type="match status" value="1"/>
</dbReference>
<protein>
    <recommendedName>
        <fullName evidence="1">NADAR domain-containing protein</fullName>
    </recommendedName>
</protein>
<dbReference type="InParanoid" id="A0A409VXH1"/>
<reference evidence="2 3" key="1">
    <citation type="journal article" date="2018" name="Evol. Lett.">
        <title>Horizontal gene cluster transfer increased hallucinogenic mushroom diversity.</title>
        <authorList>
            <person name="Reynolds H.T."/>
            <person name="Vijayakumar V."/>
            <person name="Gluck-Thaler E."/>
            <person name="Korotkin H.B."/>
            <person name="Matheny P.B."/>
            <person name="Slot J.C."/>
        </authorList>
    </citation>
    <scope>NUCLEOTIDE SEQUENCE [LARGE SCALE GENOMIC DNA]</scope>
    <source>
        <strain evidence="2 3">SRW20</strain>
    </source>
</reference>
<evidence type="ECO:0000313" key="2">
    <source>
        <dbReference type="EMBL" id="PPQ70949.1"/>
    </source>
</evidence>
<gene>
    <name evidence="2" type="ORF">CVT26_014253</name>
</gene>
<dbReference type="CDD" id="cd15457">
    <property type="entry name" value="NADAR"/>
    <property type="match status" value="1"/>
</dbReference>
<accession>A0A409VXH1</accession>
<proteinExistence type="predicted"/>
<feature type="domain" description="NADAR" evidence="1">
    <location>
        <begin position="14"/>
        <end position="182"/>
    </location>
</feature>
<dbReference type="EMBL" id="NHYE01005521">
    <property type="protein sequence ID" value="PPQ70949.1"/>
    <property type="molecule type" value="Genomic_DNA"/>
</dbReference>
<dbReference type="OrthoDB" id="206452at2759"/>
<dbReference type="Pfam" id="PF08719">
    <property type="entry name" value="NADAR"/>
    <property type="match status" value="1"/>
</dbReference>
<dbReference type="NCBIfam" id="TIGR02464">
    <property type="entry name" value="ribofla_fusion"/>
    <property type="match status" value="1"/>
</dbReference>
<comment type="caution">
    <text evidence="2">The sequence shown here is derived from an EMBL/GenBank/DDBJ whole genome shotgun (WGS) entry which is preliminary data.</text>
</comment>
<organism evidence="2 3">
    <name type="scientific">Gymnopilus dilepis</name>
    <dbReference type="NCBI Taxonomy" id="231916"/>
    <lineage>
        <taxon>Eukaryota</taxon>
        <taxon>Fungi</taxon>
        <taxon>Dikarya</taxon>
        <taxon>Basidiomycota</taxon>
        <taxon>Agaricomycotina</taxon>
        <taxon>Agaricomycetes</taxon>
        <taxon>Agaricomycetidae</taxon>
        <taxon>Agaricales</taxon>
        <taxon>Agaricineae</taxon>
        <taxon>Hymenogastraceae</taxon>
        <taxon>Gymnopilus</taxon>
    </lineage>
</organism>
<sequence>MPQQRSTNKDDYVFFWKTNEVHGWGSQWYPSPFTAKITITEGSPAEEVTFETAEHWMMVQKALLFKDSAIAREILSVPGTSQADMTRVKALGRQVAGFDEQTWVDAREGIVLEGNWRKFQGKGNEELREMLLGTGDRRIVEASPRDRIWGIGFGEKNALKQMDRWGLNLLGKALEITRARLRAEGSGGDDDVKRGK</sequence>
<name>A0A409VXH1_9AGAR</name>
<dbReference type="STRING" id="231916.A0A409VXH1"/>